<feature type="transmembrane region" description="Helical" evidence="8">
    <location>
        <begin position="37"/>
        <end position="55"/>
    </location>
</feature>
<dbReference type="EMBL" id="DXET01000265">
    <property type="protein sequence ID" value="HIX82653.1"/>
    <property type="molecule type" value="Genomic_DNA"/>
</dbReference>
<comment type="similarity">
    <text evidence="2">Belongs to the autoinducer-2 exporter (AI-2E) (TC 2.A.86) family.</text>
</comment>
<evidence type="ECO:0000256" key="7">
    <source>
        <dbReference type="ARBA" id="ARBA00023136"/>
    </source>
</evidence>
<dbReference type="GO" id="GO:0055085">
    <property type="term" value="P:transmembrane transport"/>
    <property type="evidence" value="ECO:0007669"/>
    <property type="project" value="TreeGrafter"/>
</dbReference>
<accession>A0A9D1XN76</accession>
<evidence type="ECO:0000256" key="3">
    <source>
        <dbReference type="ARBA" id="ARBA00022448"/>
    </source>
</evidence>
<dbReference type="InterPro" id="IPR002549">
    <property type="entry name" value="AI-2E-like"/>
</dbReference>
<evidence type="ECO:0000313" key="10">
    <source>
        <dbReference type="Proteomes" id="UP000886724"/>
    </source>
</evidence>
<dbReference type="Proteomes" id="UP000886724">
    <property type="component" value="Unassembled WGS sequence"/>
</dbReference>
<protein>
    <submittedName>
        <fullName evidence="9">AI-2E family transporter</fullName>
    </submittedName>
</protein>
<keyword evidence="5 8" id="KW-0812">Transmembrane</keyword>
<feature type="transmembrane region" description="Helical" evidence="8">
    <location>
        <begin position="76"/>
        <end position="98"/>
    </location>
</feature>
<evidence type="ECO:0000313" key="9">
    <source>
        <dbReference type="EMBL" id="HIX82653.1"/>
    </source>
</evidence>
<reference evidence="9" key="1">
    <citation type="journal article" date="2021" name="PeerJ">
        <title>Extensive microbial diversity within the chicken gut microbiome revealed by metagenomics and culture.</title>
        <authorList>
            <person name="Gilroy R."/>
            <person name="Ravi A."/>
            <person name="Getino M."/>
            <person name="Pursley I."/>
            <person name="Horton D.L."/>
            <person name="Alikhan N.F."/>
            <person name="Baker D."/>
            <person name="Gharbi K."/>
            <person name="Hall N."/>
            <person name="Watson M."/>
            <person name="Adriaenssens E.M."/>
            <person name="Foster-Nyarko E."/>
            <person name="Jarju S."/>
            <person name="Secka A."/>
            <person name="Antonio M."/>
            <person name="Oren A."/>
            <person name="Chaudhuri R.R."/>
            <person name="La Ragione R."/>
            <person name="Hildebrand F."/>
            <person name="Pallen M.J."/>
        </authorList>
    </citation>
    <scope>NUCLEOTIDE SEQUENCE</scope>
    <source>
        <strain evidence="9">ChiGjej1B1-14440</strain>
    </source>
</reference>
<dbReference type="Pfam" id="PF01594">
    <property type="entry name" value="AI-2E_transport"/>
    <property type="match status" value="1"/>
</dbReference>
<dbReference type="GO" id="GO:0005886">
    <property type="term" value="C:plasma membrane"/>
    <property type="evidence" value="ECO:0007669"/>
    <property type="project" value="UniProtKB-SubCell"/>
</dbReference>
<sequence length="365" mass="41305">MQKFNLKQYSSFLILGILFIVLFKVFDPSWFSTILNAFYPVIIGAVLAYFLDPIVKIIARLLNKSQNSFLIKHQRVISVLIVFIGLILLLILLLNWLIPTMMGYVVELISNIDTYVLNFENTIRSTFEDEKVVNFIIMAADKFGDSIKVLSTNDYIEMIAFAGKTGSTLLTILMGLIFCPYILVETKKLLNIFDRLMLCFISERKLALIHEYAYKSHQIFGSFVYGKFIDSLIIGIIALIGFGLMDLPFFPLLAFVIFITNIIPYFGPFIGGIPVTFVVFLIDGLMTGIATGLFIFVLQQFDGLLLGPYILGDTVGISPFWIITSITVFGSLFGFFGMFLGVPMICVIRMFFDDFVAYRKKKKAT</sequence>
<reference evidence="9" key="2">
    <citation type="submission" date="2021-04" db="EMBL/GenBank/DDBJ databases">
        <authorList>
            <person name="Gilroy R."/>
        </authorList>
    </citation>
    <scope>NUCLEOTIDE SEQUENCE</scope>
    <source>
        <strain evidence="9">ChiGjej1B1-14440</strain>
    </source>
</reference>
<feature type="transmembrane region" description="Helical" evidence="8">
    <location>
        <begin position="12"/>
        <end position="31"/>
    </location>
</feature>
<comment type="caution">
    <text evidence="9">The sequence shown here is derived from an EMBL/GenBank/DDBJ whole genome shotgun (WGS) entry which is preliminary data.</text>
</comment>
<feature type="transmembrane region" description="Helical" evidence="8">
    <location>
        <begin position="224"/>
        <end position="244"/>
    </location>
</feature>
<proteinExistence type="inferred from homology"/>
<feature type="transmembrane region" description="Helical" evidence="8">
    <location>
        <begin position="250"/>
        <end position="270"/>
    </location>
</feature>
<evidence type="ECO:0000256" key="8">
    <source>
        <dbReference type="SAM" id="Phobius"/>
    </source>
</evidence>
<evidence type="ECO:0000256" key="4">
    <source>
        <dbReference type="ARBA" id="ARBA00022475"/>
    </source>
</evidence>
<keyword evidence="4" id="KW-1003">Cell membrane</keyword>
<evidence type="ECO:0000256" key="5">
    <source>
        <dbReference type="ARBA" id="ARBA00022692"/>
    </source>
</evidence>
<evidence type="ECO:0000256" key="6">
    <source>
        <dbReference type="ARBA" id="ARBA00022989"/>
    </source>
</evidence>
<evidence type="ECO:0000256" key="2">
    <source>
        <dbReference type="ARBA" id="ARBA00009773"/>
    </source>
</evidence>
<dbReference type="PANTHER" id="PTHR21716:SF53">
    <property type="entry name" value="PERMEASE PERM-RELATED"/>
    <property type="match status" value="1"/>
</dbReference>
<dbReference type="AlphaFoldDB" id="A0A9D1XN76"/>
<feature type="transmembrane region" description="Helical" evidence="8">
    <location>
        <begin position="158"/>
        <end position="184"/>
    </location>
</feature>
<gene>
    <name evidence="9" type="ORF">H9980_11895</name>
</gene>
<evidence type="ECO:0000256" key="1">
    <source>
        <dbReference type="ARBA" id="ARBA00004651"/>
    </source>
</evidence>
<keyword evidence="6 8" id="KW-1133">Transmembrane helix</keyword>
<dbReference type="PANTHER" id="PTHR21716">
    <property type="entry name" value="TRANSMEMBRANE PROTEIN"/>
    <property type="match status" value="1"/>
</dbReference>
<comment type="subcellular location">
    <subcellularLocation>
        <location evidence="1">Cell membrane</location>
        <topology evidence="1">Multi-pass membrane protein</topology>
    </subcellularLocation>
</comment>
<feature type="transmembrane region" description="Helical" evidence="8">
    <location>
        <begin position="277"/>
        <end position="299"/>
    </location>
</feature>
<feature type="transmembrane region" description="Helical" evidence="8">
    <location>
        <begin position="319"/>
        <end position="352"/>
    </location>
</feature>
<keyword evidence="7 8" id="KW-0472">Membrane</keyword>
<keyword evidence="3" id="KW-0813">Transport</keyword>
<name>A0A9D1XN76_9FIRM</name>
<organism evidence="9 10">
    <name type="scientific">Candidatus Erysipelatoclostridium merdavium</name>
    <dbReference type="NCBI Taxonomy" id="2838566"/>
    <lineage>
        <taxon>Bacteria</taxon>
        <taxon>Bacillati</taxon>
        <taxon>Bacillota</taxon>
        <taxon>Erysipelotrichia</taxon>
        <taxon>Erysipelotrichales</taxon>
        <taxon>Erysipelotrichales incertae sedis</taxon>
    </lineage>
</organism>